<dbReference type="RefSeq" id="WP_344898037.1">
    <property type="nucleotide sequence ID" value="NZ_BAAAWD010000011.1"/>
</dbReference>
<name>A0ABN3Y324_9ACTN</name>
<feature type="region of interest" description="Disordered" evidence="3">
    <location>
        <begin position="172"/>
        <end position="193"/>
    </location>
</feature>
<gene>
    <name evidence="7" type="ORF">GCM10017559_42490</name>
</gene>
<dbReference type="InterPro" id="IPR011050">
    <property type="entry name" value="Pectin_lyase_fold/virulence"/>
</dbReference>
<proteinExistence type="inferred from homology"/>
<evidence type="ECO:0000256" key="3">
    <source>
        <dbReference type="SAM" id="MobiDB-lite"/>
    </source>
</evidence>
<feature type="domain" description="Ricin B lectin" evidence="5">
    <location>
        <begin position="38"/>
        <end position="170"/>
    </location>
</feature>
<feature type="signal peptide" evidence="4">
    <location>
        <begin position="1"/>
        <end position="34"/>
    </location>
</feature>
<evidence type="ECO:0000256" key="1">
    <source>
        <dbReference type="ARBA" id="ARBA00023239"/>
    </source>
</evidence>
<evidence type="ECO:0000256" key="4">
    <source>
        <dbReference type="SAM" id="SignalP"/>
    </source>
</evidence>
<dbReference type="InterPro" id="IPR000772">
    <property type="entry name" value="Ricin_B_lectin"/>
</dbReference>
<dbReference type="SUPFAM" id="SSF50370">
    <property type="entry name" value="Ricin B-like lectins"/>
    <property type="match status" value="1"/>
</dbReference>
<feature type="chain" id="PRO_5045469164" description="Pectate lyase" evidence="4">
    <location>
        <begin position="35"/>
        <end position="478"/>
    </location>
</feature>
<protein>
    <recommendedName>
        <fullName evidence="9">Pectate lyase</fullName>
    </recommendedName>
</protein>
<dbReference type="Pfam" id="PF00652">
    <property type="entry name" value="Ricin_B_lectin"/>
    <property type="match status" value="1"/>
</dbReference>
<evidence type="ECO:0000259" key="6">
    <source>
        <dbReference type="SMART" id="SM00656"/>
    </source>
</evidence>
<dbReference type="SMART" id="SM00458">
    <property type="entry name" value="RICIN"/>
    <property type="match status" value="1"/>
</dbReference>
<reference evidence="7 8" key="1">
    <citation type="journal article" date="2019" name="Int. J. Syst. Evol. Microbiol.">
        <title>The Global Catalogue of Microorganisms (GCM) 10K type strain sequencing project: providing services to taxonomists for standard genome sequencing and annotation.</title>
        <authorList>
            <consortium name="The Broad Institute Genomics Platform"/>
            <consortium name="The Broad Institute Genome Sequencing Center for Infectious Disease"/>
            <person name="Wu L."/>
            <person name="Ma J."/>
        </authorList>
    </citation>
    <scope>NUCLEOTIDE SEQUENCE [LARGE SCALE GENOMIC DNA]</scope>
    <source>
        <strain evidence="7 8">JCM 3106</strain>
    </source>
</reference>
<dbReference type="PROSITE" id="PS50231">
    <property type="entry name" value="RICIN_B_LECTIN"/>
    <property type="match status" value="1"/>
</dbReference>
<sequence>MFHRISRKTAGAAIAAAALALSGAVAGVSSAAVAAPAPGTYNLVNNASGLCLTVPGAGSASGVQLTQSGCGGAGQAWAFTGSGGTLKATHSGLCAGVQDASTSAGKAVQQQTCSGGNSQNWNLSQSGSSYRVINANGGKCLNVKDGSTASGALIQQNSCDSVASKQWRLVPADGGNPDPTPTPTPTVTPTVNPPQTGLVGWATQGGGTTGGGNAPTTTVTSSSALSSALSSSSAAVIRVSGTISCSGMLKVGSNKTVLGNAGATIAGCGLNISNASNVIVRNISFRDWNDDGIQVQYSTRVWIDHNTFSNGYDGAVDVKRASDYVTISWNKVTNHNKSMLLGHDDGNGSEDRGHLRVTYHHNWFDATTQRHPRVRFGNPVHVYNNYYGGVTGYGVASTEGAGVLVEGNYFENTDDPYHLGEGDSGPGTLVARNNHFVGSGSGQAGGSVASIPYSYSLDTASSVKSIVTAGAGAGRISV</sequence>
<accession>A0ABN3Y324</accession>
<dbReference type="InterPro" id="IPR045032">
    <property type="entry name" value="PEL"/>
</dbReference>
<evidence type="ECO:0008006" key="9">
    <source>
        <dbReference type="Google" id="ProtNLM"/>
    </source>
</evidence>
<keyword evidence="2" id="KW-0624">Polysaccharide degradation</keyword>
<keyword evidence="2" id="KW-0119">Carbohydrate metabolism</keyword>
<evidence type="ECO:0000313" key="7">
    <source>
        <dbReference type="EMBL" id="GAA3014688.1"/>
    </source>
</evidence>
<evidence type="ECO:0000313" key="8">
    <source>
        <dbReference type="Proteomes" id="UP001499930"/>
    </source>
</evidence>
<dbReference type="EMBL" id="BAAAWD010000011">
    <property type="protein sequence ID" value="GAA3014688.1"/>
    <property type="molecule type" value="Genomic_DNA"/>
</dbReference>
<evidence type="ECO:0000259" key="5">
    <source>
        <dbReference type="SMART" id="SM00458"/>
    </source>
</evidence>
<dbReference type="SUPFAM" id="SSF51126">
    <property type="entry name" value="Pectin lyase-like"/>
    <property type="match status" value="1"/>
</dbReference>
<comment type="caution">
    <text evidence="7">The sequence shown here is derived from an EMBL/GenBank/DDBJ whole genome shotgun (WGS) entry which is preliminary data.</text>
</comment>
<dbReference type="InterPro" id="IPR006626">
    <property type="entry name" value="PbH1"/>
</dbReference>
<evidence type="ECO:0000256" key="2">
    <source>
        <dbReference type="RuleBase" id="RU361173"/>
    </source>
</evidence>
<dbReference type="PANTHER" id="PTHR31683">
    <property type="entry name" value="PECTATE LYASE 18-RELATED"/>
    <property type="match status" value="1"/>
</dbReference>
<dbReference type="CDD" id="cd00161">
    <property type="entry name" value="beta-trefoil_Ricin-like"/>
    <property type="match status" value="1"/>
</dbReference>
<keyword evidence="8" id="KW-1185">Reference proteome</keyword>
<keyword evidence="2" id="KW-0964">Secreted</keyword>
<dbReference type="InterPro" id="IPR035992">
    <property type="entry name" value="Ricin_B-like_lectins"/>
</dbReference>
<dbReference type="InterPro" id="IPR012334">
    <property type="entry name" value="Pectin_lyas_fold"/>
</dbReference>
<feature type="domain" description="Pectate lyase" evidence="6">
    <location>
        <begin position="212"/>
        <end position="416"/>
    </location>
</feature>
<dbReference type="PANTHER" id="PTHR31683:SF18">
    <property type="entry name" value="PECTATE LYASE 21-RELATED"/>
    <property type="match status" value="1"/>
</dbReference>
<dbReference type="InterPro" id="IPR002022">
    <property type="entry name" value="Pec_lyase"/>
</dbReference>
<dbReference type="Pfam" id="PF00544">
    <property type="entry name" value="Pectate_lyase_4"/>
    <property type="match status" value="1"/>
</dbReference>
<dbReference type="SMART" id="SM00710">
    <property type="entry name" value="PbH1"/>
    <property type="match status" value="4"/>
</dbReference>
<dbReference type="Gene3D" id="2.80.10.50">
    <property type="match status" value="2"/>
</dbReference>
<organism evidence="7 8">
    <name type="scientific">Streptosporangium longisporum</name>
    <dbReference type="NCBI Taxonomy" id="46187"/>
    <lineage>
        <taxon>Bacteria</taxon>
        <taxon>Bacillati</taxon>
        <taxon>Actinomycetota</taxon>
        <taxon>Actinomycetes</taxon>
        <taxon>Streptosporangiales</taxon>
        <taxon>Streptosporangiaceae</taxon>
        <taxon>Streptosporangium</taxon>
    </lineage>
</organism>
<keyword evidence="4" id="KW-0732">Signal</keyword>
<dbReference type="Proteomes" id="UP001499930">
    <property type="component" value="Unassembled WGS sequence"/>
</dbReference>
<dbReference type="Gene3D" id="2.160.20.10">
    <property type="entry name" value="Single-stranded right-handed beta-helix, Pectin lyase-like"/>
    <property type="match status" value="1"/>
</dbReference>
<keyword evidence="1 2" id="KW-0456">Lyase</keyword>
<comment type="similarity">
    <text evidence="2">Belongs to the polysaccharide lyase 1 family.</text>
</comment>
<dbReference type="SMART" id="SM00656">
    <property type="entry name" value="Amb_all"/>
    <property type="match status" value="1"/>
</dbReference>
<comment type="subcellular location">
    <subcellularLocation>
        <location evidence="2">Secreted</location>
    </subcellularLocation>
</comment>